<sequence length="137" mass="16356">MLFMFKSKVRYILNIISWSALLISILILPFSYFKFQNNIYLNKMKQIKTNEKILSEYKSRIKLTEKSNKELYNFLDFLEQIKTKIYLQSLNYTPSTLNATILIEVIDGMKIISPYQIKEIGTLDLSYKQYKILEMKK</sequence>
<evidence type="ECO:0000313" key="2">
    <source>
        <dbReference type="EMBL" id="SHF28741.1"/>
    </source>
</evidence>
<evidence type="ECO:0000256" key="1">
    <source>
        <dbReference type="SAM" id="Phobius"/>
    </source>
</evidence>
<feature type="transmembrane region" description="Helical" evidence="1">
    <location>
        <begin position="12"/>
        <end position="33"/>
    </location>
</feature>
<gene>
    <name evidence="2" type="ORF">SAMN02745164_02173</name>
</gene>
<organism evidence="2 3">
    <name type="scientific">Marinitoga hydrogenitolerans (strain DSM 16785 / JCM 12826 / AT1271)</name>
    <dbReference type="NCBI Taxonomy" id="1122195"/>
    <lineage>
        <taxon>Bacteria</taxon>
        <taxon>Thermotogati</taxon>
        <taxon>Thermotogota</taxon>
        <taxon>Thermotogae</taxon>
        <taxon>Petrotogales</taxon>
        <taxon>Petrotogaceae</taxon>
        <taxon>Marinitoga</taxon>
    </lineage>
</organism>
<dbReference type="Proteomes" id="UP000184334">
    <property type="component" value="Unassembled WGS sequence"/>
</dbReference>
<dbReference type="OrthoDB" id="9879739at2"/>
<keyword evidence="1" id="KW-1133">Transmembrane helix</keyword>
<keyword evidence="1" id="KW-0812">Transmembrane</keyword>
<protein>
    <submittedName>
        <fullName evidence="2">Uncharacterized protein</fullName>
    </submittedName>
</protein>
<proteinExistence type="predicted"/>
<accession>A0A1M5AEP2</accession>
<dbReference type="RefSeq" id="WP_072866044.1">
    <property type="nucleotide sequence ID" value="NZ_FQUI01000059.1"/>
</dbReference>
<dbReference type="STRING" id="1122195.SAMN02745164_02173"/>
<dbReference type="EMBL" id="FQUI01000059">
    <property type="protein sequence ID" value="SHF28741.1"/>
    <property type="molecule type" value="Genomic_DNA"/>
</dbReference>
<keyword evidence="1" id="KW-0472">Membrane</keyword>
<name>A0A1M5AEP2_MARH1</name>
<reference evidence="2" key="1">
    <citation type="submission" date="2016-11" db="EMBL/GenBank/DDBJ databases">
        <authorList>
            <person name="Varghese N."/>
            <person name="Submissions S."/>
        </authorList>
    </citation>
    <scope>NUCLEOTIDE SEQUENCE [LARGE SCALE GENOMIC DNA]</scope>
    <source>
        <strain evidence="2">DSM 16785</strain>
    </source>
</reference>
<evidence type="ECO:0000313" key="3">
    <source>
        <dbReference type="Proteomes" id="UP000184334"/>
    </source>
</evidence>
<keyword evidence="3" id="KW-1185">Reference proteome</keyword>
<dbReference type="AlphaFoldDB" id="A0A1M5AEP2"/>
<comment type="caution">
    <text evidence="2">The sequence shown here is derived from an EMBL/GenBank/DDBJ whole genome shotgun (WGS) entry which is preliminary data.</text>
</comment>